<accession>A0A2M4C827</accession>
<name>A0A2M4C827_9DIPT</name>
<feature type="chain" id="PRO_5014753292" evidence="1">
    <location>
        <begin position="16"/>
        <end position="108"/>
    </location>
</feature>
<protein>
    <submittedName>
        <fullName evidence="2">Putative secreted protein</fullName>
    </submittedName>
</protein>
<feature type="signal peptide" evidence="1">
    <location>
        <begin position="1"/>
        <end position="15"/>
    </location>
</feature>
<evidence type="ECO:0000313" key="2">
    <source>
        <dbReference type="EMBL" id="MBW61487.1"/>
    </source>
</evidence>
<reference evidence="2" key="1">
    <citation type="submission" date="2018-01" db="EMBL/GenBank/DDBJ databases">
        <title>An insight into the sialome of Amazonian anophelines.</title>
        <authorList>
            <person name="Ribeiro J.M."/>
            <person name="Scarpassa V."/>
            <person name="Calvo E."/>
        </authorList>
    </citation>
    <scope>NUCLEOTIDE SEQUENCE</scope>
    <source>
        <tissue evidence="2">Salivary glands</tissue>
    </source>
</reference>
<organism evidence="2">
    <name type="scientific">Anopheles marajoara</name>
    <dbReference type="NCBI Taxonomy" id="58244"/>
    <lineage>
        <taxon>Eukaryota</taxon>
        <taxon>Metazoa</taxon>
        <taxon>Ecdysozoa</taxon>
        <taxon>Arthropoda</taxon>
        <taxon>Hexapoda</taxon>
        <taxon>Insecta</taxon>
        <taxon>Pterygota</taxon>
        <taxon>Neoptera</taxon>
        <taxon>Endopterygota</taxon>
        <taxon>Diptera</taxon>
        <taxon>Nematocera</taxon>
        <taxon>Culicoidea</taxon>
        <taxon>Culicidae</taxon>
        <taxon>Anophelinae</taxon>
        <taxon>Anopheles</taxon>
    </lineage>
</organism>
<keyword evidence="1" id="KW-0732">Signal</keyword>
<dbReference type="EMBL" id="GGFJ01012346">
    <property type="protein sequence ID" value="MBW61487.1"/>
    <property type="molecule type" value="Transcribed_RNA"/>
</dbReference>
<sequence length="108" mass="11716">MFLMSTRFLLTSSCAFSAFLSPRSSEATASLSAFTSSCGLFCDFPNSGIVLSFSLGGVEVVVAFCSSVLGRWVDGVLLLLLLGWAPEGIRTRPSSIRSHFLFPHRLLY</sequence>
<proteinExistence type="predicted"/>
<dbReference type="AlphaFoldDB" id="A0A2M4C827"/>
<evidence type="ECO:0000256" key="1">
    <source>
        <dbReference type="SAM" id="SignalP"/>
    </source>
</evidence>